<dbReference type="AlphaFoldDB" id="A0A2U3KWH6"/>
<dbReference type="Proteomes" id="UP000238916">
    <property type="component" value="Unassembled WGS sequence"/>
</dbReference>
<evidence type="ECO:0000313" key="3">
    <source>
        <dbReference type="Proteomes" id="UP000238916"/>
    </source>
</evidence>
<dbReference type="EMBL" id="OMOF01000220">
    <property type="protein sequence ID" value="SPF43909.1"/>
    <property type="molecule type" value="Genomic_DNA"/>
</dbReference>
<keyword evidence="1" id="KW-0732">Signal</keyword>
<name>A0A2U3KWH6_9FIRM</name>
<feature type="signal peptide" evidence="1">
    <location>
        <begin position="1"/>
        <end position="20"/>
    </location>
</feature>
<evidence type="ECO:0000313" key="2">
    <source>
        <dbReference type="EMBL" id="SPF43909.1"/>
    </source>
</evidence>
<protein>
    <recommendedName>
        <fullName evidence="4">Secreted protein</fullName>
    </recommendedName>
</protein>
<sequence length="86" mass="9774">MYTLFSGVSVVLALKPLVQAGFTCHTAFISVDISVVITTLIWQKKKNSLAGRLKGQFNTRIIFRRKRWEESMKCKTILNNVKANTL</sequence>
<organism evidence="2 3">
    <name type="scientific">Candidatus Desulfosporosinus infrequens</name>
    <dbReference type="NCBI Taxonomy" id="2043169"/>
    <lineage>
        <taxon>Bacteria</taxon>
        <taxon>Bacillati</taxon>
        <taxon>Bacillota</taxon>
        <taxon>Clostridia</taxon>
        <taxon>Eubacteriales</taxon>
        <taxon>Desulfitobacteriaceae</taxon>
        <taxon>Desulfosporosinus</taxon>
    </lineage>
</organism>
<gene>
    <name evidence="2" type="ORF">SBF1_2970008</name>
</gene>
<reference evidence="3" key="1">
    <citation type="submission" date="2018-02" db="EMBL/GenBank/DDBJ databases">
        <authorList>
            <person name="Hausmann B."/>
        </authorList>
    </citation>
    <scope>NUCLEOTIDE SEQUENCE [LARGE SCALE GENOMIC DNA]</scope>
    <source>
        <strain evidence="3">Peat soil MAG SbF1</strain>
    </source>
</reference>
<evidence type="ECO:0008006" key="4">
    <source>
        <dbReference type="Google" id="ProtNLM"/>
    </source>
</evidence>
<feature type="chain" id="PRO_5039486298" description="Secreted protein" evidence="1">
    <location>
        <begin position="21"/>
        <end position="86"/>
    </location>
</feature>
<accession>A0A2U3KWH6</accession>
<evidence type="ECO:0000256" key="1">
    <source>
        <dbReference type="SAM" id="SignalP"/>
    </source>
</evidence>
<proteinExistence type="predicted"/>